<comment type="caution">
    <text evidence="4">The sequence shown here is derived from an EMBL/GenBank/DDBJ whole genome shotgun (WGS) entry which is preliminary data.</text>
</comment>
<evidence type="ECO:0000256" key="2">
    <source>
        <dbReference type="SAM" id="MobiDB-lite"/>
    </source>
</evidence>
<dbReference type="RefSeq" id="WP_177719761.1">
    <property type="nucleotide sequence ID" value="NZ_JACRSQ010000044.1"/>
</dbReference>
<evidence type="ECO:0000313" key="5">
    <source>
        <dbReference type="Proteomes" id="UP000657006"/>
    </source>
</evidence>
<name>A0A926I2A0_9FIRM</name>
<accession>A0A926I2A0</accession>
<dbReference type="InterPro" id="IPR001387">
    <property type="entry name" value="Cro/C1-type_HTH"/>
</dbReference>
<protein>
    <submittedName>
        <fullName evidence="4">Helix-turn-helix transcriptional regulator</fullName>
    </submittedName>
</protein>
<dbReference type="SMART" id="SM00530">
    <property type="entry name" value="HTH_XRE"/>
    <property type="match status" value="1"/>
</dbReference>
<proteinExistence type="predicted"/>
<dbReference type="AlphaFoldDB" id="A0A926I2A0"/>
<dbReference type="SUPFAM" id="SSF47413">
    <property type="entry name" value="lambda repressor-like DNA-binding domains"/>
    <property type="match status" value="1"/>
</dbReference>
<evidence type="ECO:0000259" key="3">
    <source>
        <dbReference type="PROSITE" id="PS50943"/>
    </source>
</evidence>
<feature type="region of interest" description="Disordered" evidence="2">
    <location>
        <begin position="110"/>
        <end position="147"/>
    </location>
</feature>
<feature type="domain" description="HTH cro/C1-type" evidence="3">
    <location>
        <begin position="16"/>
        <end position="69"/>
    </location>
</feature>
<dbReference type="Pfam" id="PF01381">
    <property type="entry name" value="HTH_3"/>
    <property type="match status" value="1"/>
</dbReference>
<keyword evidence="1" id="KW-0238">DNA-binding</keyword>
<dbReference type="PANTHER" id="PTHR46558">
    <property type="entry name" value="TRACRIPTIONAL REGULATORY PROTEIN-RELATED-RELATED"/>
    <property type="match status" value="1"/>
</dbReference>
<dbReference type="CDD" id="cd00093">
    <property type="entry name" value="HTH_XRE"/>
    <property type="match status" value="1"/>
</dbReference>
<dbReference type="InterPro" id="IPR010982">
    <property type="entry name" value="Lambda_DNA-bd_dom_sf"/>
</dbReference>
<keyword evidence="5" id="KW-1185">Reference proteome</keyword>
<gene>
    <name evidence="4" type="ORF">H8730_16150</name>
</gene>
<dbReference type="PANTHER" id="PTHR46558:SF4">
    <property type="entry name" value="DNA-BIDING PHAGE PROTEIN"/>
    <property type="match status" value="1"/>
</dbReference>
<dbReference type="EMBL" id="JACRSQ010000044">
    <property type="protein sequence ID" value="MBC8545074.1"/>
    <property type="molecule type" value="Genomic_DNA"/>
</dbReference>
<dbReference type="Gene3D" id="1.10.260.40">
    <property type="entry name" value="lambda repressor-like DNA-binding domains"/>
    <property type="match status" value="1"/>
</dbReference>
<evidence type="ECO:0000313" key="4">
    <source>
        <dbReference type="EMBL" id="MBC8545074.1"/>
    </source>
</evidence>
<sequence>MLANIQLDYKDLGRQIQLRRKQLNLTQEQLAEKIPCSLTHLCRIERGNKPGLEVLIRIATLLNISLDDLFCLFTPRDTTLMEIQRLLANRTPAEKRKALDILTALFQDSRSTPSPSIVRETDERDDGYGEDGLPSPDDGADFDAPESVPMDHIKIKADGPCQDKFFDPMI</sequence>
<dbReference type="PROSITE" id="PS50943">
    <property type="entry name" value="HTH_CROC1"/>
    <property type="match status" value="1"/>
</dbReference>
<evidence type="ECO:0000256" key="1">
    <source>
        <dbReference type="ARBA" id="ARBA00023125"/>
    </source>
</evidence>
<reference evidence="4" key="1">
    <citation type="submission" date="2020-08" db="EMBL/GenBank/DDBJ databases">
        <title>Genome public.</title>
        <authorList>
            <person name="Liu C."/>
            <person name="Sun Q."/>
        </authorList>
    </citation>
    <scope>NUCLEOTIDE SEQUENCE</scope>
    <source>
        <strain evidence="4">NSJ-32</strain>
    </source>
</reference>
<dbReference type="GO" id="GO:0003677">
    <property type="term" value="F:DNA binding"/>
    <property type="evidence" value="ECO:0007669"/>
    <property type="project" value="UniProtKB-KW"/>
</dbReference>
<dbReference type="Proteomes" id="UP000657006">
    <property type="component" value="Unassembled WGS sequence"/>
</dbReference>
<organism evidence="4 5">
    <name type="scientific">Bianquea renquensis</name>
    <dbReference type="NCBI Taxonomy" id="2763661"/>
    <lineage>
        <taxon>Bacteria</taxon>
        <taxon>Bacillati</taxon>
        <taxon>Bacillota</taxon>
        <taxon>Clostridia</taxon>
        <taxon>Eubacteriales</taxon>
        <taxon>Bianqueaceae</taxon>
        <taxon>Bianquea</taxon>
    </lineage>
</organism>